<dbReference type="Gene3D" id="3.90.1150.10">
    <property type="entry name" value="Aspartate Aminotransferase, domain 1"/>
    <property type="match status" value="1"/>
</dbReference>
<dbReference type="SUPFAM" id="SSF53383">
    <property type="entry name" value="PLP-dependent transferases"/>
    <property type="match status" value="1"/>
</dbReference>
<keyword evidence="6" id="KW-1185">Reference proteome</keyword>
<dbReference type="EC" id="2.5.1.49" evidence="5"/>
<dbReference type="Proteomes" id="UP000008392">
    <property type="component" value="Chromosome"/>
</dbReference>
<dbReference type="GO" id="GO:0019343">
    <property type="term" value="P:cysteine biosynthetic process via cystathionine"/>
    <property type="evidence" value="ECO:0007669"/>
    <property type="project" value="TreeGrafter"/>
</dbReference>
<keyword evidence="5" id="KW-0808">Transferase</keyword>
<reference evidence="6" key="6">
    <citation type="submission" date="2011-05" db="EMBL/GenBank/DDBJ databases">
        <title>Complete sequence of Collimonas fungivorans Ter331.</title>
        <authorList>
            <person name="Leveau J.H."/>
        </authorList>
    </citation>
    <scope>NUCLEOTIDE SEQUENCE [LARGE SCALE GENOMIC DNA]</scope>
    <source>
        <strain evidence="6">Ter331</strain>
    </source>
</reference>
<protein>
    <submittedName>
        <fullName evidence="5">O-acetylhomoserine sulfhydrylase</fullName>
        <ecNumber evidence="5">2.5.1.49</ecNumber>
    </submittedName>
</protein>
<dbReference type="eggNOG" id="COG2873">
    <property type="taxonomic scope" value="Bacteria"/>
</dbReference>
<dbReference type="AlphaFoldDB" id="G0AK27"/>
<dbReference type="PANTHER" id="PTHR11808:SF85">
    <property type="entry name" value="CYSTATHIONINE GAMMA-LYASE-RELATED"/>
    <property type="match status" value="1"/>
</dbReference>
<dbReference type="GO" id="GO:0004123">
    <property type="term" value="F:cystathionine gamma-lyase activity"/>
    <property type="evidence" value="ECO:0007669"/>
    <property type="project" value="TreeGrafter"/>
</dbReference>
<evidence type="ECO:0000256" key="4">
    <source>
        <dbReference type="RuleBase" id="RU362118"/>
    </source>
</evidence>
<dbReference type="GO" id="GO:0019346">
    <property type="term" value="P:transsulfuration"/>
    <property type="evidence" value="ECO:0007669"/>
    <property type="project" value="InterPro"/>
</dbReference>
<evidence type="ECO:0000256" key="2">
    <source>
        <dbReference type="ARBA" id="ARBA00022898"/>
    </source>
</evidence>
<dbReference type="HOGENOM" id="CLU_018986_4_0_4"/>
<reference evidence="5 6" key="1">
    <citation type="journal article" date="2004" name="Environ. Microbiol.">
        <title>Phylogeny-function analysis of (meta)genomic libraries: screening for expression of ribosomal RNA genes by large-insert library fluorescent in situ hybridization (LIL-FISH).</title>
        <authorList>
            <person name="Leveau J.H."/>
            <person name="Gerards S."/>
            <person name="de Boer W."/>
            <person name="van Veen J.A."/>
        </authorList>
    </citation>
    <scope>NUCLEOTIDE SEQUENCE [LARGE SCALE GENOMIC DNA]</scope>
    <source>
        <strain evidence="5 6">Ter331</strain>
    </source>
</reference>
<sequence length="431" mass="46617">MARCLPTLRAPKLPDKYRSNMTQKYGFTTTILHSDRQKPIEHGAPHKPIHTSVTWGYSDARQLADVFQGKQSGYRYGRQGNPTVAALEDKVTKMEGGLATICFASGMAAIGAVIQGLLREGDHVVSSAFLFGNTASMWQTYGGQGGKVTMVDATDVAQVEAALTPATRVVFVETIANPRTQVADLKRIGELCQARGILFVVDNTMTSPYLFQPRLVGAGLVINSLTKSIGGHGNALGGAVTDTGLFDWSRFPNILDGYKRNPQPQWGLAQMRAKSLRDFGASLGPEAAHHIAVGAETIALRMERSSASALAVAQMLEADPRVAAVHYPGLASHPQHALAADLFRSNGYLFSFELKQDIDCFDYLNRLKLAISGTHLGDNRTLVIAVAHTIFYEMGAERRAAMGISESLIRVSVGIEDTADLVEDFRQALQA</sequence>
<dbReference type="PANTHER" id="PTHR11808">
    <property type="entry name" value="TRANS-SULFURATION ENZYME FAMILY MEMBER"/>
    <property type="match status" value="1"/>
</dbReference>
<dbReference type="Gene3D" id="3.40.640.10">
    <property type="entry name" value="Type I PLP-dependent aspartate aminotransferase-like (Major domain)"/>
    <property type="match status" value="1"/>
</dbReference>
<dbReference type="STRING" id="1005048.CFU_1880"/>
<dbReference type="InterPro" id="IPR015424">
    <property type="entry name" value="PyrdxlP-dep_Trfase"/>
</dbReference>
<dbReference type="GO" id="GO:0030170">
    <property type="term" value="F:pyridoxal phosphate binding"/>
    <property type="evidence" value="ECO:0007669"/>
    <property type="project" value="InterPro"/>
</dbReference>
<reference evidence="5 6" key="2">
    <citation type="journal article" date="2006" name="J. Microbiol. Methods">
        <title>Genomic flank-sequencing of plasposon insertion sites for rapid identification of functional genes.</title>
        <authorList>
            <person name="Leveau J.H."/>
            <person name="Gerards S."/>
            <person name="Fritsche K."/>
            <person name="Zondag G."/>
            <person name="van Veen J.A."/>
        </authorList>
    </citation>
    <scope>NUCLEOTIDE SEQUENCE [LARGE SCALE GENOMIC DNA]</scope>
    <source>
        <strain evidence="5 6">Ter331</strain>
    </source>
</reference>
<reference evidence="5 6" key="3">
    <citation type="journal article" date="2008" name="FEMS Microbiol. Ecol.">
        <title>Identification and characterization of genes underlying chitinolysis in Collimonas fungivorans Ter331.</title>
        <authorList>
            <person name="Fritsche K."/>
            <person name="de Boer W."/>
            <person name="Gerards S."/>
            <person name="van den Berg M."/>
            <person name="van Veen J.A."/>
            <person name="Leveau J.H."/>
        </authorList>
    </citation>
    <scope>NUCLEOTIDE SEQUENCE [LARGE SCALE GENOMIC DNA]</scope>
    <source>
        <strain evidence="5 6">Ter331</strain>
    </source>
</reference>
<reference evidence="5 6" key="4">
    <citation type="journal article" date="2010" name="Environ. Microbiol.">
        <title>The bacterial genus Collimonas: mycophagy, weathering and other adaptive solutions to life in oligotrophic soil environments.</title>
        <authorList>
            <person name="Leveau J.H."/>
            <person name="Uroz S."/>
            <person name="de Boer W."/>
        </authorList>
    </citation>
    <scope>NUCLEOTIDE SEQUENCE [LARGE SCALE GENOMIC DNA]</scope>
    <source>
        <strain evidence="5 6">Ter331</strain>
    </source>
</reference>
<dbReference type="KEGG" id="cfu:CFU_1880"/>
<proteinExistence type="inferred from homology"/>
<dbReference type="EMBL" id="CP002745">
    <property type="protein sequence ID" value="AEK61712.1"/>
    <property type="molecule type" value="Genomic_DNA"/>
</dbReference>
<comment type="similarity">
    <text evidence="4">Belongs to the trans-sulfuration enzymes family.</text>
</comment>
<evidence type="ECO:0000256" key="3">
    <source>
        <dbReference type="PIRSR" id="PIRSR001434-2"/>
    </source>
</evidence>
<gene>
    <name evidence="5" type="ordered locus">CFU_1880</name>
</gene>
<dbReference type="NCBIfam" id="NF004609">
    <property type="entry name" value="PRK05939.1"/>
    <property type="match status" value="1"/>
</dbReference>
<evidence type="ECO:0000256" key="1">
    <source>
        <dbReference type="ARBA" id="ARBA00001933"/>
    </source>
</evidence>
<dbReference type="InterPro" id="IPR015422">
    <property type="entry name" value="PyrdxlP-dep_Trfase_small"/>
</dbReference>
<dbReference type="GO" id="GO:0005737">
    <property type="term" value="C:cytoplasm"/>
    <property type="evidence" value="ECO:0007669"/>
    <property type="project" value="TreeGrafter"/>
</dbReference>
<name>G0AK27_COLFT</name>
<evidence type="ECO:0000313" key="6">
    <source>
        <dbReference type="Proteomes" id="UP000008392"/>
    </source>
</evidence>
<reference evidence="5 6" key="5">
    <citation type="journal article" date="2011" name="ISME J.">
        <title>Dual transcriptional profiling of a bacterial/fungal confrontation: Collimonas fungivorans versus Aspergillus niger.</title>
        <authorList>
            <person name="Mela F."/>
            <person name="Fritsche K."/>
            <person name="de Boer W."/>
            <person name="van Veen J.A."/>
            <person name="de Graaff L.H."/>
            <person name="van den Berg M."/>
            <person name="Leveau J.H."/>
        </authorList>
    </citation>
    <scope>NUCLEOTIDE SEQUENCE [LARGE SCALE GENOMIC DNA]</scope>
    <source>
        <strain evidence="5 6">Ter331</strain>
    </source>
</reference>
<evidence type="ECO:0000313" key="5">
    <source>
        <dbReference type="EMBL" id="AEK61712.1"/>
    </source>
</evidence>
<dbReference type="PIRSF" id="PIRSF001434">
    <property type="entry name" value="CGS"/>
    <property type="match status" value="1"/>
</dbReference>
<dbReference type="FunFam" id="3.40.640.10:FF:000046">
    <property type="entry name" value="Cystathionine gamma-lyase"/>
    <property type="match status" value="1"/>
</dbReference>
<accession>G0AK27</accession>
<dbReference type="InterPro" id="IPR015421">
    <property type="entry name" value="PyrdxlP-dep_Trfase_major"/>
</dbReference>
<dbReference type="GO" id="GO:0003961">
    <property type="term" value="F:O-acetylhomoserine aminocarboxypropyltransferase activity"/>
    <property type="evidence" value="ECO:0007669"/>
    <property type="project" value="UniProtKB-EC"/>
</dbReference>
<dbReference type="Pfam" id="PF01053">
    <property type="entry name" value="Cys_Met_Meta_PP"/>
    <property type="match status" value="1"/>
</dbReference>
<keyword evidence="2 3" id="KW-0663">Pyridoxal phosphate</keyword>
<feature type="modified residue" description="N6-(pyridoxal phosphate)lysine" evidence="3">
    <location>
        <position position="227"/>
    </location>
</feature>
<comment type="cofactor">
    <cofactor evidence="1 4">
        <name>pyridoxal 5'-phosphate</name>
        <dbReference type="ChEBI" id="CHEBI:597326"/>
    </cofactor>
</comment>
<dbReference type="InterPro" id="IPR000277">
    <property type="entry name" value="Cys/Met-Metab_PyrdxlP-dep_enz"/>
</dbReference>
<organism evidence="5 6">
    <name type="scientific">Collimonas fungivorans (strain Ter331)</name>
    <dbReference type="NCBI Taxonomy" id="1005048"/>
    <lineage>
        <taxon>Bacteria</taxon>
        <taxon>Pseudomonadati</taxon>
        <taxon>Pseudomonadota</taxon>
        <taxon>Betaproteobacteria</taxon>
        <taxon>Burkholderiales</taxon>
        <taxon>Oxalobacteraceae</taxon>
        <taxon>Collimonas</taxon>
    </lineage>
</organism>